<accession>A0AAN8P2P4</accession>
<dbReference type="AlphaFoldDB" id="A0AAN8P2P4"/>
<proteinExistence type="predicted"/>
<comment type="caution">
    <text evidence="1">The sequence shown here is derived from an EMBL/GenBank/DDBJ whole genome shotgun (WGS) entry which is preliminary data.</text>
</comment>
<sequence length="67" mass="7330">MHGIALEYTQLMRNQAPEYRDKLTSTVEATAKLSGDQDYTANFTTGEKGPKFLSAPILPGPIFGIID</sequence>
<dbReference type="EMBL" id="JAVHNR010000001">
    <property type="protein sequence ID" value="KAK6357220.1"/>
    <property type="molecule type" value="Genomic_DNA"/>
</dbReference>
<evidence type="ECO:0000313" key="1">
    <source>
        <dbReference type="EMBL" id="KAK6357220.1"/>
    </source>
</evidence>
<reference evidence="1 2" key="1">
    <citation type="submission" date="2019-10" db="EMBL/GenBank/DDBJ databases">
        <authorList>
            <person name="Palmer J.M."/>
        </authorList>
    </citation>
    <scope>NUCLEOTIDE SEQUENCE [LARGE SCALE GENOMIC DNA]</scope>
    <source>
        <strain evidence="1 2">TWF718</strain>
    </source>
</reference>
<protein>
    <submittedName>
        <fullName evidence="1">Uncharacterized protein</fullName>
    </submittedName>
</protein>
<name>A0AAN8P2P4_9PEZI</name>
<gene>
    <name evidence="1" type="ORF">TWF718_001543</name>
</gene>
<evidence type="ECO:0000313" key="2">
    <source>
        <dbReference type="Proteomes" id="UP001313282"/>
    </source>
</evidence>
<dbReference type="Proteomes" id="UP001313282">
    <property type="component" value="Unassembled WGS sequence"/>
</dbReference>
<keyword evidence="2" id="KW-1185">Reference proteome</keyword>
<organism evidence="1 2">
    <name type="scientific">Orbilia javanica</name>
    <dbReference type="NCBI Taxonomy" id="47235"/>
    <lineage>
        <taxon>Eukaryota</taxon>
        <taxon>Fungi</taxon>
        <taxon>Dikarya</taxon>
        <taxon>Ascomycota</taxon>
        <taxon>Pezizomycotina</taxon>
        <taxon>Orbiliomycetes</taxon>
        <taxon>Orbiliales</taxon>
        <taxon>Orbiliaceae</taxon>
        <taxon>Orbilia</taxon>
    </lineage>
</organism>